<gene>
    <name evidence="1" type="ORF">GT019_24950</name>
</gene>
<reference evidence="1 2" key="1">
    <citation type="submission" date="2020-01" db="EMBL/GenBank/DDBJ databases">
        <title>Paenibacillus soybeanensis sp. nov. isolated from the nodules of soybean (Glycine max(L.) Merr).</title>
        <authorList>
            <person name="Wang H."/>
        </authorList>
    </citation>
    <scope>NUCLEOTIDE SEQUENCE [LARGE SCALE GENOMIC DNA]</scope>
    <source>
        <strain evidence="1 2">T1</strain>
    </source>
</reference>
<name>A0ABW9XXX9_9BACL</name>
<dbReference type="EMBL" id="JAAAMV010000025">
    <property type="protein sequence ID" value="NBD27134.1"/>
    <property type="molecule type" value="Genomic_DNA"/>
</dbReference>
<evidence type="ECO:0000313" key="2">
    <source>
        <dbReference type="Proteomes" id="UP000665561"/>
    </source>
</evidence>
<proteinExistence type="predicted"/>
<evidence type="ECO:0000313" key="1">
    <source>
        <dbReference type="EMBL" id="NBD27134.1"/>
    </source>
</evidence>
<sequence>MHGNDQVLGMDREVQAEKVAMTVLAMSSGTDEPIPQDFRAFQAYLAKRVEMAQDLGFGDEQLAAIALKVAGYLAEHEEPRNREEYLLRELWKVGTEDERHKLAQLLVKLARSTPDAAG</sequence>
<dbReference type="Gene3D" id="1.10.760.20">
    <property type="entry name" value="Protein of unknown function DUF3243"/>
    <property type="match status" value="1"/>
</dbReference>
<keyword evidence="2" id="KW-1185">Reference proteome</keyword>
<dbReference type="RefSeq" id="WP_161746151.1">
    <property type="nucleotide sequence ID" value="NZ_JAAAMV010000025.1"/>
</dbReference>
<dbReference type="InterPro" id="IPR038292">
    <property type="entry name" value="YmfJ/YflH_sf"/>
</dbReference>
<organism evidence="1 2">
    <name type="scientific">Paenibacillus glycinis</name>
    <dbReference type="NCBI Taxonomy" id="2697035"/>
    <lineage>
        <taxon>Bacteria</taxon>
        <taxon>Bacillati</taxon>
        <taxon>Bacillota</taxon>
        <taxon>Bacilli</taxon>
        <taxon>Bacillales</taxon>
        <taxon>Paenibacillaceae</taxon>
        <taxon>Paenibacillus</taxon>
    </lineage>
</organism>
<protein>
    <submittedName>
        <fullName evidence="1">DUF3243 family protein</fullName>
    </submittedName>
</protein>
<accession>A0ABW9XXX9</accession>
<comment type="caution">
    <text evidence="1">The sequence shown here is derived from an EMBL/GenBank/DDBJ whole genome shotgun (WGS) entry which is preliminary data.</text>
</comment>
<dbReference type="Pfam" id="PF11588">
    <property type="entry name" value="DUF3243"/>
    <property type="match status" value="1"/>
</dbReference>
<dbReference type="Proteomes" id="UP000665561">
    <property type="component" value="Unassembled WGS sequence"/>
</dbReference>
<dbReference type="InterPro" id="IPR021637">
    <property type="entry name" value="DUF3243"/>
</dbReference>